<accession>E6QQW4</accession>
<gene>
    <name evidence="1" type="ORF">CARN7_0372</name>
</gene>
<dbReference type="EMBL" id="CABR01000043">
    <property type="protein sequence ID" value="CBI09635.1"/>
    <property type="molecule type" value="Genomic_DNA"/>
</dbReference>
<organism evidence="1">
    <name type="scientific">mine drainage metagenome</name>
    <dbReference type="NCBI Taxonomy" id="410659"/>
    <lineage>
        <taxon>unclassified sequences</taxon>
        <taxon>metagenomes</taxon>
        <taxon>ecological metagenomes</taxon>
    </lineage>
</organism>
<reference evidence="1" key="1">
    <citation type="submission" date="2009-10" db="EMBL/GenBank/DDBJ databases">
        <title>Diversity of trophic interactions inside an arsenic-rich microbial ecosystem.</title>
        <authorList>
            <person name="Bertin P.N."/>
            <person name="Heinrich-Salmeron A."/>
            <person name="Pelletier E."/>
            <person name="Goulhen-Chollet F."/>
            <person name="Arsene-Ploetze F."/>
            <person name="Gallien S."/>
            <person name="Calteau A."/>
            <person name="Vallenet D."/>
            <person name="Casiot C."/>
            <person name="Chane-Woon-Ming B."/>
            <person name="Giloteaux L."/>
            <person name="Barakat M."/>
            <person name="Bonnefoy V."/>
            <person name="Bruneel O."/>
            <person name="Chandler M."/>
            <person name="Cleiss J."/>
            <person name="Duran R."/>
            <person name="Elbaz-Poulichet F."/>
            <person name="Fonknechten N."/>
            <person name="Lauga B."/>
            <person name="Mornico D."/>
            <person name="Ortet P."/>
            <person name="Schaeffer C."/>
            <person name="Siguier P."/>
            <person name="Alexander Thil Smith A."/>
            <person name="Van Dorsselaer A."/>
            <person name="Weissenbach J."/>
            <person name="Medigue C."/>
            <person name="Le Paslier D."/>
        </authorList>
    </citation>
    <scope>NUCLEOTIDE SEQUENCE</scope>
</reference>
<protein>
    <submittedName>
        <fullName evidence="1">Uncharacterized protein</fullName>
    </submittedName>
</protein>
<name>E6QQW4_9ZZZZ</name>
<proteinExistence type="predicted"/>
<sequence length="35" mass="3756">MSTLAGVDAQPANNPITAKLSKVFFISSFPFTLKN</sequence>
<dbReference type="AlphaFoldDB" id="E6QQW4"/>
<comment type="caution">
    <text evidence="1">The sequence shown here is derived from an EMBL/GenBank/DDBJ whole genome shotgun (WGS) entry which is preliminary data.</text>
</comment>
<evidence type="ECO:0000313" key="1">
    <source>
        <dbReference type="EMBL" id="CBI09635.1"/>
    </source>
</evidence>